<dbReference type="Proteomes" id="UP001169242">
    <property type="component" value="Unassembled WGS sequence"/>
</dbReference>
<dbReference type="GO" id="GO:0006633">
    <property type="term" value="P:fatty acid biosynthetic process"/>
    <property type="evidence" value="ECO:0007669"/>
    <property type="project" value="UniProtKB-UniRule"/>
</dbReference>
<dbReference type="Gene3D" id="3.90.470.20">
    <property type="entry name" value="4'-phosphopantetheinyl transferase domain"/>
    <property type="match status" value="1"/>
</dbReference>
<dbReference type="InterPro" id="IPR008278">
    <property type="entry name" value="4-PPantetheinyl_Trfase_dom"/>
</dbReference>
<keyword evidence="2 8" id="KW-0808">Transferase</keyword>
<evidence type="ECO:0000256" key="7">
    <source>
        <dbReference type="ARBA" id="ARBA00023160"/>
    </source>
</evidence>
<dbReference type="GO" id="GO:0000287">
    <property type="term" value="F:magnesium ion binding"/>
    <property type="evidence" value="ECO:0007669"/>
    <property type="project" value="UniProtKB-UniRule"/>
</dbReference>
<name>A0AA42DSG5_9FIRM</name>
<dbReference type="InterPro" id="IPR037143">
    <property type="entry name" value="4-PPantetheinyl_Trfase_dom_sf"/>
</dbReference>
<comment type="cofactor">
    <cofactor evidence="8">
        <name>Mg(2+)</name>
        <dbReference type="ChEBI" id="CHEBI:18420"/>
    </cofactor>
</comment>
<evidence type="ECO:0000256" key="1">
    <source>
        <dbReference type="ARBA" id="ARBA00022516"/>
    </source>
</evidence>
<dbReference type="InterPro" id="IPR004568">
    <property type="entry name" value="Ppantetheine-prot_Trfase_dom"/>
</dbReference>
<keyword evidence="8" id="KW-0963">Cytoplasm</keyword>
<comment type="caution">
    <text evidence="10">The sequence shown here is derived from an EMBL/GenBank/DDBJ whole genome shotgun (WGS) entry which is preliminary data.</text>
</comment>
<evidence type="ECO:0000256" key="6">
    <source>
        <dbReference type="ARBA" id="ARBA00023098"/>
    </source>
</evidence>
<dbReference type="Pfam" id="PF01648">
    <property type="entry name" value="ACPS"/>
    <property type="match status" value="1"/>
</dbReference>
<dbReference type="RefSeq" id="WP_053985784.1">
    <property type="nucleotide sequence ID" value="NZ_JAQIFT010000072.1"/>
</dbReference>
<dbReference type="InterPro" id="IPR002582">
    <property type="entry name" value="ACPS"/>
</dbReference>
<keyword evidence="1 8" id="KW-0444">Lipid biosynthesis</keyword>
<keyword evidence="4 8" id="KW-0276">Fatty acid metabolism</keyword>
<feature type="domain" description="4'-phosphopantetheinyl transferase" evidence="9">
    <location>
        <begin position="4"/>
        <end position="120"/>
    </location>
</feature>
<organism evidence="10 11">
    <name type="scientific">Holtiella tumoricola</name>
    <dbReference type="NCBI Taxonomy" id="3018743"/>
    <lineage>
        <taxon>Bacteria</taxon>
        <taxon>Bacillati</taxon>
        <taxon>Bacillota</taxon>
        <taxon>Clostridia</taxon>
        <taxon>Lachnospirales</taxon>
        <taxon>Cellulosilyticaceae</taxon>
        <taxon>Holtiella</taxon>
    </lineage>
</organism>
<gene>
    <name evidence="8 10" type="primary">acpS</name>
    <name evidence="10" type="ORF">PBV87_21800</name>
</gene>
<accession>A0AA42DSG5</accession>
<evidence type="ECO:0000256" key="4">
    <source>
        <dbReference type="ARBA" id="ARBA00022832"/>
    </source>
</evidence>
<dbReference type="NCBIfam" id="TIGR00556">
    <property type="entry name" value="pantethn_trn"/>
    <property type="match status" value="1"/>
</dbReference>
<evidence type="ECO:0000256" key="3">
    <source>
        <dbReference type="ARBA" id="ARBA00022723"/>
    </source>
</evidence>
<protein>
    <recommendedName>
        <fullName evidence="8">Holo-[acyl-carrier-protein] synthase</fullName>
        <shortName evidence="8">Holo-ACP synthase</shortName>
        <ecNumber evidence="8">2.7.8.7</ecNumber>
    </recommendedName>
    <alternativeName>
        <fullName evidence="8">4'-phosphopantetheinyl transferase AcpS</fullName>
    </alternativeName>
</protein>
<comment type="subcellular location">
    <subcellularLocation>
        <location evidence="8">Cytoplasm</location>
    </subcellularLocation>
</comment>
<comment type="catalytic activity">
    <reaction evidence="8">
        <text>apo-[ACP] + CoA = holo-[ACP] + adenosine 3',5'-bisphosphate + H(+)</text>
        <dbReference type="Rhea" id="RHEA:12068"/>
        <dbReference type="Rhea" id="RHEA-COMP:9685"/>
        <dbReference type="Rhea" id="RHEA-COMP:9690"/>
        <dbReference type="ChEBI" id="CHEBI:15378"/>
        <dbReference type="ChEBI" id="CHEBI:29999"/>
        <dbReference type="ChEBI" id="CHEBI:57287"/>
        <dbReference type="ChEBI" id="CHEBI:58343"/>
        <dbReference type="ChEBI" id="CHEBI:64479"/>
        <dbReference type="EC" id="2.7.8.7"/>
    </reaction>
</comment>
<dbReference type="EMBL" id="JAQIFT010000072">
    <property type="protein sequence ID" value="MDA3734113.1"/>
    <property type="molecule type" value="Genomic_DNA"/>
</dbReference>
<evidence type="ECO:0000313" key="11">
    <source>
        <dbReference type="Proteomes" id="UP001169242"/>
    </source>
</evidence>
<evidence type="ECO:0000256" key="8">
    <source>
        <dbReference type="HAMAP-Rule" id="MF_00101"/>
    </source>
</evidence>
<dbReference type="HAMAP" id="MF_00101">
    <property type="entry name" value="AcpS"/>
    <property type="match status" value="1"/>
</dbReference>
<feature type="binding site" evidence="8">
    <location>
        <position position="57"/>
    </location>
    <ligand>
        <name>Mg(2+)</name>
        <dbReference type="ChEBI" id="CHEBI:18420"/>
    </ligand>
</feature>
<feature type="binding site" evidence="8">
    <location>
        <position position="8"/>
    </location>
    <ligand>
        <name>Mg(2+)</name>
        <dbReference type="ChEBI" id="CHEBI:18420"/>
    </ligand>
</feature>
<keyword evidence="6 8" id="KW-0443">Lipid metabolism</keyword>
<dbReference type="EC" id="2.7.8.7" evidence="8"/>
<evidence type="ECO:0000313" key="10">
    <source>
        <dbReference type="EMBL" id="MDA3734113.1"/>
    </source>
</evidence>
<evidence type="ECO:0000256" key="2">
    <source>
        <dbReference type="ARBA" id="ARBA00022679"/>
    </source>
</evidence>
<dbReference type="GO" id="GO:0005737">
    <property type="term" value="C:cytoplasm"/>
    <property type="evidence" value="ECO:0007669"/>
    <property type="project" value="UniProtKB-SubCell"/>
</dbReference>
<comment type="function">
    <text evidence="8">Transfers the 4'-phosphopantetheine moiety from coenzyme A to a Ser of acyl-carrier-protein.</text>
</comment>
<dbReference type="AlphaFoldDB" id="A0AA42DSG5"/>
<comment type="similarity">
    <text evidence="8">Belongs to the P-Pant transferase superfamily. AcpS family.</text>
</comment>
<keyword evidence="7 8" id="KW-0275">Fatty acid biosynthesis</keyword>
<proteinExistence type="inferred from homology"/>
<sequence>MIIGIGNDIVEVKRIKRATERTESFVDKLLTAEEKERVIKVDKIKFESIAGIFAAKEAVSKALGTGFVAFELRDIEVRKDENGKPWVKLYGGALELCNQLGATHIHLTISHTKEYATAVAILEKGN</sequence>
<dbReference type="NCBIfam" id="TIGR00516">
    <property type="entry name" value="acpS"/>
    <property type="match status" value="1"/>
</dbReference>
<dbReference type="GO" id="GO:0008897">
    <property type="term" value="F:holo-[acyl-carrier-protein] synthase activity"/>
    <property type="evidence" value="ECO:0007669"/>
    <property type="project" value="UniProtKB-UniRule"/>
</dbReference>
<evidence type="ECO:0000259" key="9">
    <source>
        <dbReference type="Pfam" id="PF01648"/>
    </source>
</evidence>
<keyword evidence="11" id="KW-1185">Reference proteome</keyword>
<keyword evidence="3 8" id="KW-0479">Metal-binding</keyword>
<dbReference type="SUPFAM" id="SSF56214">
    <property type="entry name" value="4'-phosphopantetheinyl transferase"/>
    <property type="match status" value="1"/>
</dbReference>
<evidence type="ECO:0000256" key="5">
    <source>
        <dbReference type="ARBA" id="ARBA00022842"/>
    </source>
</evidence>
<reference evidence="10" key="1">
    <citation type="journal article" date="2023" name="Int. J. Syst. Evol. Microbiol.">
        <title>&lt;i&gt;Holtiella tumoricola&lt;/i&gt; gen. nov. sp. nov., isolated from a human clinical sample.</title>
        <authorList>
            <person name="Allen-Vercoe E."/>
            <person name="Daigneault M.C."/>
            <person name="Vancuren S.J."/>
            <person name="Cochrane K."/>
            <person name="O'Neal L.L."/>
            <person name="Sankaranarayanan K."/>
            <person name="Lawson P.A."/>
        </authorList>
    </citation>
    <scope>NUCLEOTIDE SEQUENCE</scope>
    <source>
        <strain evidence="10">CC70A</strain>
    </source>
</reference>
<keyword evidence="5 8" id="KW-0460">Magnesium</keyword>